<dbReference type="InterPro" id="IPR017871">
    <property type="entry name" value="ABC_transporter-like_CS"/>
</dbReference>
<dbReference type="InterPro" id="IPR003593">
    <property type="entry name" value="AAA+_ATPase"/>
</dbReference>
<evidence type="ECO:0000256" key="5">
    <source>
        <dbReference type="ARBA" id="ARBA00022970"/>
    </source>
</evidence>
<feature type="domain" description="ABC transporter" evidence="6">
    <location>
        <begin position="2"/>
        <end position="235"/>
    </location>
</feature>
<dbReference type="GO" id="GO:0005524">
    <property type="term" value="F:ATP binding"/>
    <property type="evidence" value="ECO:0007669"/>
    <property type="project" value="UniProtKB-KW"/>
</dbReference>
<dbReference type="SMART" id="SM00382">
    <property type="entry name" value="AAA"/>
    <property type="match status" value="1"/>
</dbReference>
<protein>
    <submittedName>
        <fullName evidence="7">Branched-chain amino acid transport system ATP-binding protein</fullName>
    </submittedName>
</protein>
<keyword evidence="4 7" id="KW-0067">ATP-binding</keyword>
<dbReference type="PROSITE" id="PS50893">
    <property type="entry name" value="ABC_TRANSPORTER_2"/>
    <property type="match status" value="1"/>
</dbReference>
<dbReference type="GO" id="GO:0015658">
    <property type="term" value="F:branched-chain amino acid transmembrane transporter activity"/>
    <property type="evidence" value="ECO:0007669"/>
    <property type="project" value="TreeGrafter"/>
</dbReference>
<keyword evidence="3" id="KW-0547">Nucleotide-binding</keyword>
<proteinExistence type="inferred from homology"/>
<evidence type="ECO:0000256" key="1">
    <source>
        <dbReference type="ARBA" id="ARBA00005417"/>
    </source>
</evidence>
<dbReference type="Proteomes" id="UP000186684">
    <property type="component" value="Unassembled WGS sequence"/>
</dbReference>
<dbReference type="InterPro" id="IPR027417">
    <property type="entry name" value="P-loop_NTPase"/>
</dbReference>
<dbReference type="Pfam" id="PF00005">
    <property type="entry name" value="ABC_tran"/>
    <property type="match status" value="1"/>
</dbReference>
<accession>A0A1N7PC90</accession>
<dbReference type="GO" id="GO:0016887">
    <property type="term" value="F:ATP hydrolysis activity"/>
    <property type="evidence" value="ECO:0007669"/>
    <property type="project" value="InterPro"/>
</dbReference>
<evidence type="ECO:0000256" key="4">
    <source>
        <dbReference type="ARBA" id="ARBA00022840"/>
    </source>
</evidence>
<dbReference type="EMBL" id="FTOQ01000014">
    <property type="protein sequence ID" value="SIT08201.1"/>
    <property type="molecule type" value="Genomic_DNA"/>
</dbReference>
<dbReference type="SUPFAM" id="SSF52540">
    <property type="entry name" value="P-loop containing nucleoside triphosphate hydrolases"/>
    <property type="match status" value="1"/>
</dbReference>
<dbReference type="AlphaFoldDB" id="A0A1N7PC90"/>
<dbReference type="PROSITE" id="PS00211">
    <property type="entry name" value="ABC_TRANSPORTER_1"/>
    <property type="match status" value="1"/>
</dbReference>
<keyword evidence="5" id="KW-0029">Amino-acid transport</keyword>
<keyword evidence="8" id="KW-1185">Reference proteome</keyword>
<name>A0A1N7PC90_9RHOB</name>
<organism evidence="7 8">
    <name type="scientific">Roseivivax lentus</name>
    <dbReference type="NCBI Taxonomy" id="633194"/>
    <lineage>
        <taxon>Bacteria</taxon>
        <taxon>Pseudomonadati</taxon>
        <taxon>Pseudomonadota</taxon>
        <taxon>Alphaproteobacteria</taxon>
        <taxon>Rhodobacterales</taxon>
        <taxon>Roseobacteraceae</taxon>
        <taxon>Roseivivax</taxon>
    </lineage>
</organism>
<keyword evidence="2" id="KW-0813">Transport</keyword>
<evidence type="ECO:0000313" key="8">
    <source>
        <dbReference type="Proteomes" id="UP000186684"/>
    </source>
</evidence>
<evidence type="ECO:0000256" key="3">
    <source>
        <dbReference type="ARBA" id="ARBA00022741"/>
    </source>
</evidence>
<comment type="similarity">
    <text evidence="1">Belongs to the ABC transporter superfamily.</text>
</comment>
<sequence>MLEIADIKTSYGKIAALKGVSLDIHDGGLTCLLGPNGAGKTTLIWTIAGILKAQAGSMKIDSEEILGLKPHQIVSKGIVTVPENRLVFPDMSVRDNLIAGAFSRRKEKGGIEGDLEDVLTRFPRLRERSEQMAGTLSGGEQQMLAVGRALMARPKILLMDEPSTGLAPIIVEEIFEIIGGLRDEGRTIFLVEQNAHMALKYADRFYLLEQGRVTFSGEPGAVDHDEVIQRAYLGARKAS</sequence>
<dbReference type="CDD" id="cd03224">
    <property type="entry name" value="ABC_TM1139_LivF_branched"/>
    <property type="match status" value="1"/>
</dbReference>
<dbReference type="InterPro" id="IPR003439">
    <property type="entry name" value="ABC_transporter-like_ATP-bd"/>
</dbReference>
<dbReference type="STRING" id="633194.SAMN05421759_11464"/>
<evidence type="ECO:0000256" key="2">
    <source>
        <dbReference type="ARBA" id="ARBA00022448"/>
    </source>
</evidence>
<evidence type="ECO:0000259" key="6">
    <source>
        <dbReference type="PROSITE" id="PS50893"/>
    </source>
</evidence>
<dbReference type="GO" id="GO:0015807">
    <property type="term" value="P:L-amino acid transport"/>
    <property type="evidence" value="ECO:0007669"/>
    <property type="project" value="TreeGrafter"/>
</dbReference>
<reference evidence="8" key="1">
    <citation type="submission" date="2017-01" db="EMBL/GenBank/DDBJ databases">
        <authorList>
            <person name="Varghese N."/>
            <person name="Submissions S."/>
        </authorList>
    </citation>
    <scope>NUCLEOTIDE SEQUENCE [LARGE SCALE GENOMIC DNA]</scope>
    <source>
        <strain evidence="8">DSM 29430</strain>
    </source>
</reference>
<dbReference type="PANTHER" id="PTHR43820:SF4">
    <property type="entry name" value="HIGH-AFFINITY BRANCHED-CHAIN AMINO ACID TRANSPORT ATP-BINDING PROTEIN LIVF"/>
    <property type="match status" value="1"/>
</dbReference>
<dbReference type="InterPro" id="IPR052156">
    <property type="entry name" value="BCAA_Transport_ATP-bd_LivF"/>
</dbReference>
<dbReference type="RefSeq" id="WP_234990293.1">
    <property type="nucleotide sequence ID" value="NZ_FTOQ01000014.1"/>
</dbReference>
<dbReference type="Gene3D" id="3.40.50.300">
    <property type="entry name" value="P-loop containing nucleotide triphosphate hydrolases"/>
    <property type="match status" value="1"/>
</dbReference>
<dbReference type="PANTHER" id="PTHR43820">
    <property type="entry name" value="HIGH-AFFINITY BRANCHED-CHAIN AMINO ACID TRANSPORT ATP-BINDING PROTEIN LIVF"/>
    <property type="match status" value="1"/>
</dbReference>
<gene>
    <name evidence="7" type="ORF">SAMN05421759_11464</name>
</gene>
<evidence type="ECO:0000313" key="7">
    <source>
        <dbReference type="EMBL" id="SIT08201.1"/>
    </source>
</evidence>